<reference evidence="2" key="1">
    <citation type="submission" date="2020-02" db="EMBL/GenBank/DDBJ databases">
        <authorList>
            <person name="Meier V. D."/>
        </authorList>
    </citation>
    <scope>NUCLEOTIDE SEQUENCE</scope>
    <source>
        <strain evidence="2">AVDCRST_MAG04</strain>
    </source>
</reference>
<name>A0A6J4J5S4_9PROT</name>
<feature type="non-terminal residue" evidence="2">
    <location>
        <position position="157"/>
    </location>
</feature>
<feature type="non-terminal residue" evidence="2">
    <location>
        <position position="1"/>
    </location>
</feature>
<dbReference type="AlphaFoldDB" id="A0A6J4J5S4"/>
<sequence length="157" mass="16332">GRLRARAEARHAIRLLPLAGARPARPGAGPVAVADAAARPGLAAGARRAGEAPGGHQPRALPRRPRGADRGGGRFPRPDLRGDVGVLRPARHARRAARADRRRRPHGGRGTGLRREDRAARHGAARRHAGGAGARGGGEPAALGRAGPHPWRAPDEL</sequence>
<feature type="compositionally biased region" description="Basic residues" evidence="1">
    <location>
        <begin position="89"/>
        <end position="107"/>
    </location>
</feature>
<proteinExistence type="predicted"/>
<gene>
    <name evidence="2" type="ORF">AVDCRST_MAG04-3092</name>
</gene>
<evidence type="ECO:0000313" key="2">
    <source>
        <dbReference type="EMBL" id="CAA9271149.1"/>
    </source>
</evidence>
<dbReference type="EMBL" id="CADCTL010000220">
    <property type="protein sequence ID" value="CAA9271149.1"/>
    <property type="molecule type" value="Genomic_DNA"/>
</dbReference>
<protein>
    <submittedName>
        <fullName evidence="2">BUG/TctC family periplasmic protein</fullName>
    </submittedName>
</protein>
<evidence type="ECO:0000256" key="1">
    <source>
        <dbReference type="SAM" id="MobiDB-lite"/>
    </source>
</evidence>
<feature type="compositionally biased region" description="Basic and acidic residues" evidence="1">
    <location>
        <begin position="66"/>
        <end position="82"/>
    </location>
</feature>
<feature type="region of interest" description="Disordered" evidence="1">
    <location>
        <begin position="40"/>
        <end position="157"/>
    </location>
</feature>
<accession>A0A6J4J5S4</accession>
<feature type="compositionally biased region" description="Gly residues" evidence="1">
    <location>
        <begin position="130"/>
        <end position="139"/>
    </location>
</feature>
<organism evidence="2">
    <name type="scientific">uncultured Acetobacteraceae bacterium</name>
    <dbReference type="NCBI Taxonomy" id="169975"/>
    <lineage>
        <taxon>Bacteria</taxon>
        <taxon>Pseudomonadati</taxon>
        <taxon>Pseudomonadota</taxon>
        <taxon>Alphaproteobacteria</taxon>
        <taxon>Acetobacterales</taxon>
        <taxon>Acetobacteraceae</taxon>
        <taxon>environmental samples</taxon>
    </lineage>
</organism>